<dbReference type="SUPFAM" id="SSF55729">
    <property type="entry name" value="Acyl-CoA N-acyltransferases (Nat)"/>
    <property type="match status" value="1"/>
</dbReference>
<organism evidence="2 3">
    <name type="scientific">Streptomyces sulfonofaciens</name>
    <dbReference type="NCBI Taxonomy" id="68272"/>
    <lineage>
        <taxon>Bacteria</taxon>
        <taxon>Bacillati</taxon>
        <taxon>Actinomycetota</taxon>
        <taxon>Actinomycetes</taxon>
        <taxon>Kitasatosporales</taxon>
        <taxon>Streptomycetaceae</taxon>
        <taxon>Streptomyces</taxon>
    </lineage>
</organism>
<dbReference type="GO" id="GO:0016747">
    <property type="term" value="F:acyltransferase activity, transferring groups other than amino-acyl groups"/>
    <property type="evidence" value="ECO:0007669"/>
    <property type="project" value="InterPro"/>
</dbReference>
<evidence type="ECO:0000313" key="3">
    <source>
        <dbReference type="Proteomes" id="UP000603708"/>
    </source>
</evidence>
<dbReference type="PROSITE" id="PS51186">
    <property type="entry name" value="GNAT"/>
    <property type="match status" value="1"/>
</dbReference>
<dbReference type="CDD" id="cd04301">
    <property type="entry name" value="NAT_SF"/>
    <property type="match status" value="1"/>
</dbReference>
<keyword evidence="3" id="KW-1185">Reference proteome</keyword>
<dbReference type="InterPro" id="IPR000182">
    <property type="entry name" value="GNAT_dom"/>
</dbReference>
<protein>
    <submittedName>
        <fullName evidence="2">N-acetyltransferase</fullName>
    </submittedName>
</protein>
<dbReference type="AlphaFoldDB" id="A0A919GGI4"/>
<dbReference type="Gene3D" id="3.40.630.30">
    <property type="match status" value="1"/>
</dbReference>
<sequence length="169" mass="18361">MGTVPAMDYPSAVRRATSEDAEELVRLRKIMLDSLAPSDDVAWQPFAVEDLRKRLSDPDGDLAVFVVDRPDGGRAGRASALAACAAGTVERRLAGPGNPLGLTGHVFNVATDPDMRRRGYSRACMTALLDWYRGRGVPRVDLHASAEGEPLYRSLGFARHDAPAMRLSR</sequence>
<evidence type="ECO:0000313" key="2">
    <source>
        <dbReference type="EMBL" id="GHH84290.1"/>
    </source>
</evidence>
<accession>A0A919GGI4</accession>
<comment type="caution">
    <text evidence="2">The sequence shown here is derived from an EMBL/GenBank/DDBJ whole genome shotgun (WGS) entry which is preliminary data.</text>
</comment>
<dbReference type="Pfam" id="PF00583">
    <property type="entry name" value="Acetyltransf_1"/>
    <property type="match status" value="1"/>
</dbReference>
<name>A0A919GGI4_9ACTN</name>
<evidence type="ECO:0000259" key="1">
    <source>
        <dbReference type="PROSITE" id="PS51186"/>
    </source>
</evidence>
<dbReference type="EMBL" id="BNCD01000015">
    <property type="protein sequence ID" value="GHH84290.1"/>
    <property type="molecule type" value="Genomic_DNA"/>
</dbReference>
<gene>
    <name evidence="2" type="ORF">GCM10018793_48280</name>
</gene>
<reference evidence="2" key="1">
    <citation type="journal article" date="2014" name="Int. J. Syst. Evol. Microbiol.">
        <title>Complete genome sequence of Corynebacterium casei LMG S-19264T (=DSM 44701T), isolated from a smear-ripened cheese.</title>
        <authorList>
            <consortium name="US DOE Joint Genome Institute (JGI-PGF)"/>
            <person name="Walter F."/>
            <person name="Albersmeier A."/>
            <person name="Kalinowski J."/>
            <person name="Ruckert C."/>
        </authorList>
    </citation>
    <scope>NUCLEOTIDE SEQUENCE</scope>
    <source>
        <strain evidence="2">JCM 5069</strain>
    </source>
</reference>
<feature type="domain" description="N-acetyltransferase" evidence="1">
    <location>
        <begin position="30"/>
        <end position="169"/>
    </location>
</feature>
<proteinExistence type="predicted"/>
<dbReference type="InterPro" id="IPR016181">
    <property type="entry name" value="Acyl_CoA_acyltransferase"/>
</dbReference>
<reference evidence="2" key="2">
    <citation type="submission" date="2020-09" db="EMBL/GenBank/DDBJ databases">
        <authorList>
            <person name="Sun Q."/>
            <person name="Ohkuma M."/>
        </authorList>
    </citation>
    <scope>NUCLEOTIDE SEQUENCE</scope>
    <source>
        <strain evidence="2">JCM 5069</strain>
    </source>
</reference>
<dbReference type="Proteomes" id="UP000603708">
    <property type="component" value="Unassembled WGS sequence"/>
</dbReference>